<dbReference type="PIRSF" id="PIRSF003180">
    <property type="entry name" value="DiGMPpdiest_YuxH"/>
    <property type="match status" value="1"/>
</dbReference>
<dbReference type="SUPFAM" id="SSF141868">
    <property type="entry name" value="EAL domain-like"/>
    <property type="match status" value="1"/>
</dbReference>
<dbReference type="InterPro" id="IPR001633">
    <property type="entry name" value="EAL_dom"/>
</dbReference>
<dbReference type="Pfam" id="PF08668">
    <property type="entry name" value="HDOD"/>
    <property type="match status" value="1"/>
</dbReference>
<evidence type="ECO:0000313" key="4">
    <source>
        <dbReference type="Proteomes" id="UP000662873"/>
    </source>
</evidence>
<gene>
    <name evidence="3" type="ORF">NPRO_09740</name>
</gene>
<feature type="domain" description="HDOD" evidence="2">
    <location>
        <begin position="207"/>
        <end position="394"/>
    </location>
</feature>
<dbReference type="PROSITE" id="PS51833">
    <property type="entry name" value="HDOD"/>
    <property type="match status" value="1"/>
</dbReference>
<reference evidence="3" key="1">
    <citation type="journal article" name="DNA Res.">
        <title>The physiological potential of anammox bacteria as revealed by their core genome structure.</title>
        <authorList>
            <person name="Okubo T."/>
            <person name="Toyoda A."/>
            <person name="Fukuhara K."/>
            <person name="Uchiyama I."/>
            <person name="Harigaya Y."/>
            <person name="Kuroiwa M."/>
            <person name="Suzuki T."/>
            <person name="Murakami Y."/>
            <person name="Suwa Y."/>
            <person name="Takami H."/>
        </authorList>
    </citation>
    <scope>NUCLEOTIDE SEQUENCE</scope>
    <source>
        <strain evidence="3">317325-2</strain>
    </source>
</reference>
<dbReference type="SUPFAM" id="SSF109604">
    <property type="entry name" value="HD-domain/PDEase-like"/>
    <property type="match status" value="1"/>
</dbReference>
<dbReference type="Gene3D" id="3.20.20.450">
    <property type="entry name" value="EAL domain"/>
    <property type="match status" value="1"/>
</dbReference>
<dbReference type="Pfam" id="PF00563">
    <property type="entry name" value="EAL"/>
    <property type="match status" value="1"/>
</dbReference>
<dbReference type="AlphaFoldDB" id="A0A809R7C5"/>
<dbReference type="PROSITE" id="PS50883">
    <property type="entry name" value="EAL"/>
    <property type="match status" value="1"/>
</dbReference>
<evidence type="ECO:0000313" key="3">
    <source>
        <dbReference type="EMBL" id="BBO23379.1"/>
    </source>
</evidence>
<organism evidence="3 4">
    <name type="scientific">Candidatus Nitrosymbiomonas proteolyticus</name>
    <dbReference type="NCBI Taxonomy" id="2608984"/>
    <lineage>
        <taxon>Bacteria</taxon>
        <taxon>Bacillati</taxon>
        <taxon>Armatimonadota</taxon>
        <taxon>Armatimonadota incertae sedis</taxon>
        <taxon>Candidatus Nitrosymbiomonas</taxon>
    </lineage>
</organism>
<evidence type="ECO:0000259" key="2">
    <source>
        <dbReference type="PROSITE" id="PS51833"/>
    </source>
</evidence>
<dbReference type="InterPro" id="IPR035919">
    <property type="entry name" value="EAL_sf"/>
</dbReference>
<dbReference type="InterPro" id="IPR014408">
    <property type="entry name" value="dGMP_Pdiesterase_EAL/HD-GYP"/>
</dbReference>
<dbReference type="KEGG" id="npy:NPRO_09740"/>
<evidence type="ECO:0000259" key="1">
    <source>
        <dbReference type="PROSITE" id="PS50883"/>
    </source>
</evidence>
<protein>
    <submittedName>
        <fullName evidence="3">EAL domain protein</fullName>
    </submittedName>
</protein>
<proteinExistence type="predicted"/>
<sequence length="413" mass="45449">MSAAPQYDSSPDAYLARQPIFDARHRVVAFEILFRRGHVGSAGVVGTEESAQTLINALLEVGLQNLVGERKAFVNVPLELLSDHLLVALPPERVVIEILETTQATPEAIRAVQDLKSEGYMFAVDDYTFQPELQPFVQMADILKFDIQDASLASARRHAGGFKYRGMQLLAEKVETLDEFEQWREIGFDLFQGYFLSKPTLLHSRRTQFNQGAVMQLMSRLQDPDVSLTTLEDIISTDVSLSVGLLRFVHSASVGAPPSLNSIRQAVMILGIKRTAAIVSLLSLSNVSGKAPALIANALQRAKMCELLAKSHRMGNLDQYFTTGLLSLLDCFLGMEMSEIVEQLPLSEGIKSALLGSDDESEIARVLCAATRYERADWEAIEGSEFDPADLSACYVESLQWSDEIAATMNGVS</sequence>
<dbReference type="InterPro" id="IPR052340">
    <property type="entry name" value="RNase_Y/CdgJ"/>
</dbReference>
<dbReference type="SMART" id="SM00052">
    <property type="entry name" value="EAL"/>
    <property type="match status" value="1"/>
</dbReference>
<accession>A0A809R7C5</accession>
<dbReference type="InterPro" id="IPR013976">
    <property type="entry name" value="HDOD"/>
</dbReference>
<dbReference type="PANTHER" id="PTHR33525:SF4">
    <property type="entry name" value="CYCLIC DI-GMP PHOSPHODIESTERASE CDGJ"/>
    <property type="match status" value="1"/>
</dbReference>
<dbReference type="EMBL" id="AP021858">
    <property type="protein sequence ID" value="BBO23379.1"/>
    <property type="molecule type" value="Genomic_DNA"/>
</dbReference>
<dbReference type="Proteomes" id="UP000662873">
    <property type="component" value="Chromosome"/>
</dbReference>
<feature type="domain" description="EAL" evidence="1">
    <location>
        <begin position="1"/>
        <end position="213"/>
    </location>
</feature>
<dbReference type="Gene3D" id="1.10.3210.10">
    <property type="entry name" value="Hypothetical protein af1432"/>
    <property type="match status" value="1"/>
</dbReference>
<name>A0A809R7C5_9BACT</name>
<dbReference type="PANTHER" id="PTHR33525">
    <property type="match status" value="1"/>
</dbReference>